<dbReference type="InterPro" id="IPR001406">
    <property type="entry name" value="PsdUridine_synth_TruA"/>
</dbReference>
<evidence type="ECO:0000313" key="5">
    <source>
        <dbReference type="EMBL" id="MPN09529.1"/>
    </source>
</evidence>
<evidence type="ECO:0000256" key="2">
    <source>
        <dbReference type="ARBA" id="ARBA00022694"/>
    </source>
</evidence>
<dbReference type="GO" id="GO:0160147">
    <property type="term" value="F:tRNA pseudouridine(38-40) synthase activity"/>
    <property type="evidence" value="ECO:0007669"/>
    <property type="project" value="UniProtKB-EC"/>
</dbReference>
<dbReference type="GO" id="GO:0031119">
    <property type="term" value="P:tRNA pseudouridine synthesis"/>
    <property type="evidence" value="ECO:0007669"/>
    <property type="project" value="TreeGrafter"/>
</dbReference>
<dbReference type="InterPro" id="IPR020103">
    <property type="entry name" value="PsdUridine_synth_cat_dom_sf"/>
</dbReference>
<dbReference type="Pfam" id="PF01416">
    <property type="entry name" value="PseudoU_synth_1"/>
    <property type="match status" value="1"/>
</dbReference>
<comment type="caution">
    <text evidence="5">The sequence shown here is derived from an EMBL/GenBank/DDBJ whole genome shotgun (WGS) entry which is preliminary data.</text>
</comment>
<keyword evidence="2" id="KW-0819">tRNA processing</keyword>
<dbReference type="PANTHER" id="PTHR11142">
    <property type="entry name" value="PSEUDOURIDYLATE SYNTHASE"/>
    <property type="match status" value="1"/>
</dbReference>
<proteinExistence type="inferred from homology"/>
<dbReference type="SUPFAM" id="SSF55120">
    <property type="entry name" value="Pseudouridine synthase"/>
    <property type="match status" value="1"/>
</dbReference>
<keyword evidence="3 5" id="KW-0413">Isomerase</keyword>
<reference evidence="5" key="1">
    <citation type="submission" date="2019-08" db="EMBL/GenBank/DDBJ databases">
        <authorList>
            <person name="Kucharzyk K."/>
            <person name="Murdoch R.W."/>
            <person name="Higgins S."/>
            <person name="Loffler F."/>
        </authorList>
    </citation>
    <scope>NUCLEOTIDE SEQUENCE</scope>
</reference>
<feature type="domain" description="Pseudouridine synthase I TruA alpha/beta" evidence="4">
    <location>
        <begin position="49"/>
        <end position="161"/>
    </location>
</feature>
<dbReference type="InterPro" id="IPR020097">
    <property type="entry name" value="PsdUridine_synth_TruA_a/b_dom"/>
</dbReference>
<name>A0A645F865_9ZZZZ</name>
<dbReference type="EMBL" id="VSSQ01055643">
    <property type="protein sequence ID" value="MPN09529.1"/>
    <property type="molecule type" value="Genomic_DNA"/>
</dbReference>
<dbReference type="EC" id="5.4.99.12" evidence="5"/>
<accession>A0A645F865</accession>
<dbReference type="InterPro" id="IPR020095">
    <property type="entry name" value="PsdUridine_synth_TruA_C"/>
</dbReference>
<protein>
    <submittedName>
        <fullName evidence="5">tRNA pseudouridine synthase A</fullName>
        <ecNumber evidence="5">5.4.99.12</ecNumber>
    </submittedName>
</protein>
<evidence type="ECO:0000256" key="3">
    <source>
        <dbReference type="ARBA" id="ARBA00023235"/>
    </source>
</evidence>
<evidence type="ECO:0000259" key="4">
    <source>
        <dbReference type="Pfam" id="PF01416"/>
    </source>
</evidence>
<dbReference type="Gene3D" id="3.30.70.660">
    <property type="entry name" value="Pseudouridine synthase I, catalytic domain, C-terminal subdomain"/>
    <property type="match status" value="1"/>
</dbReference>
<evidence type="ECO:0000256" key="1">
    <source>
        <dbReference type="ARBA" id="ARBA00009375"/>
    </source>
</evidence>
<comment type="similarity">
    <text evidence="1">Belongs to the tRNA pseudouridine synthase TruA family.</text>
</comment>
<sequence>MDEDFHARYSAHSKTYRYRICHGGSCSVFEERYVWQLPKILDIKAMRKAAALFLGEHDFVNFSVSGGSVKTTVRNISRLEVIEPEEEGLYKHDYFGEPLLIEVSANGFLYKMVRLITASLVAVGLGRLDEETLRSYVDCKAELSLPPAPAKGLMMLYVDYDVPSSK</sequence>
<dbReference type="PANTHER" id="PTHR11142:SF0">
    <property type="entry name" value="TRNA PSEUDOURIDINE SYNTHASE-LIKE 1"/>
    <property type="match status" value="1"/>
</dbReference>
<gene>
    <name evidence="5" type="primary">truA_55</name>
    <name evidence="5" type="ORF">SDC9_156820</name>
</gene>
<dbReference type="AlphaFoldDB" id="A0A645F865"/>
<dbReference type="GO" id="GO:0003723">
    <property type="term" value="F:RNA binding"/>
    <property type="evidence" value="ECO:0007669"/>
    <property type="project" value="InterPro"/>
</dbReference>
<organism evidence="5">
    <name type="scientific">bioreactor metagenome</name>
    <dbReference type="NCBI Taxonomy" id="1076179"/>
    <lineage>
        <taxon>unclassified sequences</taxon>
        <taxon>metagenomes</taxon>
        <taxon>ecological metagenomes</taxon>
    </lineage>
</organism>